<evidence type="ECO:0000313" key="1">
    <source>
        <dbReference type="EMBL" id="SDH68375.1"/>
    </source>
</evidence>
<organism evidence="1 2">
    <name type="scientific">Chryseobacterium taeanense</name>
    <dbReference type="NCBI Taxonomy" id="311334"/>
    <lineage>
        <taxon>Bacteria</taxon>
        <taxon>Pseudomonadati</taxon>
        <taxon>Bacteroidota</taxon>
        <taxon>Flavobacteriia</taxon>
        <taxon>Flavobacteriales</taxon>
        <taxon>Weeksellaceae</taxon>
        <taxon>Chryseobacterium group</taxon>
        <taxon>Chryseobacterium</taxon>
    </lineage>
</organism>
<dbReference type="STRING" id="311334.SAMN05421846_101546"/>
<evidence type="ECO:0000313" key="2">
    <source>
        <dbReference type="Proteomes" id="UP000198869"/>
    </source>
</evidence>
<dbReference type="OrthoDB" id="1263586at2"/>
<name>A0A1G8EET0_9FLAO</name>
<dbReference type="Proteomes" id="UP000198869">
    <property type="component" value="Unassembled WGS sequence"/>
</dbReference>
<dbReference type="RefSeq" id="WP_089854281.1">
    <property type="nucleotide sequence ID" value="NZ_FNDW01000001.1"/>
</dbReference>
<evidence type="ECO:0008006" key="3">
    <source>
        <dbReference type="Google" id="ProtNLM"/>
    </source>
</evidence>
<accession>A0A1G8EET0</accession>
<gene>
    <name evidence="1" type="ORF">SAMN05421846_101546</name>
</gene>
<proteinExistence type="predicted"/>
<dbReference type="AlphaFoldDB" id="A0A1G8EET0"/>
<protein>
    <recommendedName>
        <fullName evidence="3">Bacteriocin-type signal sequence-containing protein</fullName>
    </recommendedName>
</protein>
<dbReference type="EMBL" id="FNDW01000001">
    <property type="protein sequence ID" value="SDH68375.1"/>
    <property type="molecule type" value="Genomic_DNA"/>
</dbReference>
<reference evidence="2" key="1">
    <citation type="submission" date="2016-10" db="EMBL/GenBank/DDBJ databases">
        <authorList>
            <person name="Varghese N."/>
            <person name="Submissions S."/>
        </authorList>
    </citation>
    <scope>NUCLEOTIDE SEQUENCE [LARGE SCALE GENOMIC DNA]</scope>
    <source>
        <strain evidence="2">DSM 17071</strain>
    </source>
</reference>
<sequence length="60" mass="6432">MKKLTRKDLIKVSGGNVRLPDSEGNCPTGWYLCPSNICVNDNGGANPIVPGTPYYSICFG</sequence>
<keyword evidence="2" id="KW-1185">Reference proteome</keyword>